<keyword evidence="3" id="KW-0238">DNA-binding</keyword>
<protein>
    <submittedName>
        <fullName evidence="6">LysR family transcriptional regulator</fullName>
    </submittedName>
</protein>
<dbReference type="GO" id="GO:0003677">
    <property type="term" value="F:DNA binding"/>
    <property type="evidence" value="ECO:0007669"/>
    <property type="project" value="UniProtKB-KW"/>
</dbReference>
<dbReference type="OrthoDB" id="7333438at2"/>
<organism evidence="6 7">
    <name type="scientific">Denitrobaculum tricleocarpae</name>
    <dbReference type="NCBI Taxonomy" id="2591009"/>
    <lineage>
        <taxon>Bacteria</taxon>
        <taxon>Pseudomonadati</taxon>
        <taxon>Pseudomonadota</taxon>
        <taxon>Alphaproteobacteria</taxon>
        <taxon>Rhodospirillales</taxon>
        <taxon>Rhodospirillaceae</taxon>
        <taxon>Denitrobaculum</taxon>
    </lineage>
</organism>
<dbReference type="Pfam" id="PF00126">
    <property type="entry name" value="HTH_1"/>
    <property type="match status" value="1"/>
</dbReference>
<accession>A0A545U122</accession>
<comment type="similarity">
    <text evidence="1">Belongs to the LysR transcriptional regulatory family.</text>
</comment>
<dbReference type="RefSeq" id="WP_142894031.1">
    <property type="nucleotide sequence ID" value="NZ_ML660052.1"/>
</dbReference>
<sequence>MNNKLDWNDYRVALQIADAGSLSKAAQQAGSSHPTMFRRINAVEEKLGVRLFERFRSGYRPTAAGEEVVAVARRIAELTNETERRMAGRDLRPTGLVRVATTDSLMFALLAPEIARLRQSEPGVTLEFIVSNEISNLSLREADIAIRPVSTPDPHLIGRKLGVIRQAIYAQRGFDAGKRDKKQLQSLPWLGPSPSMAYSQLQAWMKKRGYDQACVCTMDSVLGLYAAVRAGMGLSVLPTYLAEPDEGLERLGAHVNEVAVDLWLLTHPDLRSTARVRAVLDHLGGSGLIKARLDD</sequence>
<evidence type="ECO:0000256" key="2">
    <source>
        <dbReference type="ARBA" id="ARBA00023015"/>
    </source>
</evidence>
<dbReference type="SUPFAM" id="SSF53850">
    <property type="entry name" value="Periplasmic binding protein-like II"/>
    <property type="match status" value="1"/>
</dbReference>
<dbReference type="PROSITE" id="PS50931">
    <property type="entry name" value="HTH_LYSR"/>
    <property type="match status" value="1"/>
</dbReference>
<feature type="domain" description="HTH lysR-type" evidence="5">
    <location>
        <begin position="5"/>
        <end position="62"/>
    </location>
</feature>
<dbReference type="EMBL" id="VHSH01000001">
    <property type="protein sequence ID" value="TQV83103.1"/>
    <property type="molecule type" value="Genomic_DNA"/>
</dbReference>
<evidence type="ECO:0000313" key="6">
    <source>
        <dbReference type="EMBL" id="TQV83103.1"/>
    </source>
</evidence>
<name>A0A545U122_9PROT</name>
<keyword evidence="7" id="KW-1185">Reference proteome</keyword>
<evidence type="ECO:0000256" key="4">
    <source>
        <dbReference type="ARBA" id="ARBA00023163"/>
    </source>
</evidence>
<dbReference type="InterPro" id="IPR050176">
    <property type="entry name" value="LTTR"/>
</dbReference>
<reference evidence="6 7" key="1">
    <citation type="submission" date="2019-06" db="EMBL/GenBank/DDBJ databases">
        <title>Whole genome sequence for Rhodospirillaceae sp. R148.</title>
        <authorList>
            <person name="Wang G."/>
        </authorList>
    </citation>
    <scope>NUCLEOTIDE SEQUENCE [LARGE SCALE GENOMIC DNA]</scope>
    <source>
        <strain evidence="6 7">R148</strain>
    </source>
</reference>
<dbReference type="Gene3D" id="1.10.10.10">
    <property type="entry name" value="Winged helix-like DNA-binding domain superfamily/Winged helix DNA-binding domain"/>
    <property type="match status" value="1"/>
</dbReference>
<dbReference type="AlphaFoldDB" id="A0A545U122"/>
<dbReference type="InterPro" id="IPR005119">
    <property type="entry name" value="LysR_subst-bd"/>
</dbReference>
<dbReference type="GO" id="GO:0003700">
    <property type="term" value="F:DNA-binding transcription factor activity"/>
    <property type="evidence" value="ECO:0007669"/>
    <property type="project" value="InterPro"/>
</dbReference>
<keyword evidence="2" id="KW-0805">Transcription regulation</keyword>
<dbReference type="Proteomes" id="UP000315252">
    <property type="component" value="Unassembled WGS sequence"/>
</dbReference>
<dbReference type="InterPro" id="IPR000847">
    <property type="entry name" value="LysR_HTH_N"/>
</dbReference>
<evidence type="ECO:0000259" key="5">
    <source>
        <dbReference type="PROSITE" id="PS50931"/>
    </source>
</evidence>
<dbReference type="InterPro" id="IPR036388">
    <property type="entry name" value="WH-like_DNA-bd_sf"/>
</dbReference>
<dbReference type="PANTHER" id="PTHR30579:SF3">
    <property type="entry name" value="TRANSCRIPTIONAL REGULATORY PROTEIN"/>
    <property type="match status" value="1"/>
</dbReference>
<evidence type="ECO:0000313" key="7">
    <source>
        <dbReference type="Proteomes" id="UP000315252"/>
    </source>
</evidence>
<dbReference type="Gene3D" id="3.40.190.290">
    <property type="match status" value="1"/>
</dbReference>
<dbReference type="SUPFAM" id="SSF46785">
    <property type="entry name" value="Winged helix' DNA-binding domain"/>
    <property type="match status" value="1"/>
</dbReference>
<proteinExistence type="inferred from homology"/>
<evidence type="ECO:0000256" key="3">
    <source>
        <dbReference type="ARBA" id="ARBA00023125"/>
    </source>
</evidence>
<comment type="caution">
    <text evidence="6">The sequence shown here is derived from an EMBL/GenBank/DDBJ whole genome shotgun (WGS) entry which is preliminary data.</text>
</comment>
<dbReference type="InterPro" id="IPR036390">
    <property type="entry name" value="WH_DNA-bd_sf"/>
</dbReference>
<dbReference type="Pfam" id="PF03466">
    <property type="entry name" value="LysR_substrate"/>
    <property type="match status" value="1"/>
</dbReference>
<keyword evidence="4" id="KW-0804">Transcription</keyword>
<dbReference type="PANTHER" id="PTHR30579">
    <property type="entry name" value="TRANSCRIPTIONAL REGULATOR"/>
    <property type="match status" value="1"/>
</dbReference>
<evidence type="ECO:0000256" key="1">
    <source>
        <dbReference type="ARBA" id="ARBA00009437"/>
    </source>
</evidence>
<gene>
    <name evidence="6" type="ORF">FKG95_00410</name>
</gene>